<dbReference type="AlphaFoldDB" id="A0A194VEK2"/>
<accession>A0A194VEK2</accession>
<dbReference type="EMBL" id="KN714812">
    <property type="protein sequence ID" value="KUI62430.1"/>
    <property type="molecule type" value="Genomic_DNA"/>
</dbReference>
<protein>
    <submittedName>
        <fullName evidence="1">Uncharacterized protein</fullName>
    </submittedName>
</protein>
<reference evidence="2" key="1">
    <citation type="submission" date="2014-12" db="EMBL/GenBank/DDBJ databases">
        <title>Genome Sequence of Valsa Canker Pathogens Uncovers a Specific Adaption of Colonization on Woody Bark.</title>
        <authorList>
            <person name="Yin Z."/>
            <person name="Liu H."/>
            <person name="Gao X."/>
            <person name="Li Z."/>
            <person name="Song N."/>
            <person name="Ke X."/>
            <person name="Dai Q."/>
            <person name="Wu Y."/>
            <person name="Sun Y."/>
            <person name="Xu J.-R."/>
            <person name="Kang Z.K."/>
            <person name="Wang L."/>
            <person name="Huang L."/>
        </authorList>
    </citation>
    <scope>NUCLEOTIDE SEQUENCE [LARGE SCALE GENOMIC DNA]</scope>
    <source>
        <strain evidence="2">SXYL134</strain>
    </source>
</reference>
<keyword evidence="2" id="KW-1185">Reference proteome</keyword>
<proteinExistence type="predicted"/>
<dbReference type="Proteomes" id="UP000078576">
    <property type="component" value="Unassembled WGS sequence"/>
</dbReference>
<name>A0A194VEK2_CYTMA</name>
<organism evidence="1 2">
    <name type="scientific">Cytospora mali</name>
    <name type="common">Apple Valsa canker fungus</name>
    <name type="synonym">Valsa mali</name>
    <dbReference type="NCBI Taxonomy" id="578113"/>
    <lineage>
        <taxon>Eukaryota</taxon>
        <taxon>Fungi</taxon>
        <taxon>Dikarya</taxon>
        <taxon>Ascomycota</taxon>
        <taxon>Pezizomycotina</taxon>
        <taxon>Sordariomycetes</taxon>
        <taxon>Sordariomycetidae</taxon>
        <taxon>Diaporthales</taxon>
        <taxon>Cytosporaceae</taxon>
        <taxon>Cytospora</taxon>
    </lineage>
</organism>
<evidence type="ECO:0000313" key="1">
    <source>
        <dbReference type="EMBL" id="KUI62430.1"/>
    </source>
</evidence>
<sequence>MGTRHLIIIYQDGKYKLAQYGQWDGYPEGQGVAVLKFLSEPNNLTKLVANLDKLYTPTKEELTDIDLKTQDLRREARERMDQIDQGKIQLPEEEVKQILNQEMSALNFVCPSLSRDTGARILDVIANSDKPIPVEFDLQFTQSMLCEWVYVVDVDAAVLEVYNGLGWKTEGGTRFDKLDFGEDLHKPSLDDAEGLGLIAQWPLNNLPSESDFLRYIAQVMGDGET</sequence>
<dbReference type="OrthoDB" id="3938867at2759"/>
<evidence type="ECO:0000313" key="2">
    <source>
        <dbReference type="Proteomes" id="UP000078576"/>
    </source>
</evidence>
<gene>
    <name evidence="1" type="ORF">VP1G_09557</name>
</gene>